<dbReference type="RefSeq" id="XP_068354866.1">
    <property type="nucleotide sequence ID" value="XM_068507884.1"/>
</dbReference>
<proteinExistence type="predicted"/>
<name>A0A1J4JSJ2_9EUKA</name>
<dbReference type="GO" id="GO:0004843">
    <property type="term" value="F:cysteine-type deubiquitinase activity"/>
    <property type="evidence" value="ECO:0007669"/>
    <property type="project" value="InterPro"/>
</dbReference>
<dbReference type="PANTHER" id="PTHR24006">
    <property type="entry name" value="UBIQUITIN CARBOXYL-TERMINAL HYDROLASE"/>
    <property type="match status" value="1"/>
</dbReference>
<dbReference type="GeneID" id="94842588"/>
<dbReference type="InterPro" id="IPR050164">
    <property type="entry name" value="Peptidase_C19"/>
</dbReference>
<feature type="domain" description="USP" evidence="1">
    <location>
        <begin position="162"/>
        <end position="414"/>
    </location>
</feature>
<dbReference type="GO" id="GO:0016579">
    <property type="term" value="P:protein deubiquitination"/>
    <property type="evidence" value="ECO:0007669"/>
    <property type="project" value="InterPro"/>
</dbReference>
<sequence length="418" mass="49729">MTFSTRMKITVLLWNEGHKFYYQLMNNFNIAELNDHNKQIIDKYILRKTLNKEKQQTEKYIQQKNKTRNLRRQSGRKEGDYKLKKVFTPINIEFRETDVLHSDFKEEEETNDLDFRETNFNSPEEDSFFKDINADDWFSMTIFDLFNFGKLFLDQALLGNIFRLYNIANNCYINSGIQLLMSSEHFRTKLLLFNKEDDLLLFLKKCTKDIVNKRDIDYIINYYINNSTQTIKYNEKGDTSAFLLFLLNDLEEKYNMIANMTGFIAKSILCSQCGARNEVLENNLLYSISCSELQNIEDCCKNEPINDSICQFCRNTPLMMTQIVSINILLIIHLTDSNYEQIFHIKETLHINQKLYSMKSIVYFRDLPDSGHYFDVVRQNNKWFLISDSFINQIKSPFEIDKKSRPEILLYEQIMQDL</sequence>
<reference evidence="2" key="1">
    <citation type="submission" date="2016-10" db="EMBL/GenBank/DDBJ databases">
        <authorList>
            <person name="Benchimol M."/>
            <person name="Almeida L.G."/>
            <person name="Vasconcelos A.T."/>
            <person name="Perreira-Neves A."/>
            <person name="Rosa I.A."/>
            <person name="Tasca T."/>
            <person name="Bogo M.R."/>
            <person name="de Souza W."/>
        </authorList>
    </citation>
    <scope>NUCLEOTIDE SEQUENCE [LARGE SCALE GENOMIC DNA]</scope>
    <source>
        <strain evidence="2">K</strain>
    </source>
</reference>
<dbReference type="Proteomes" id="UP000179807">
    <property type="component" value="Unassembled WGS sequence"/>
</dbReference>
<accession>A0A1J4JSJ2</accession>
<dbReference type="EMBL" id="MLAK01000897">
    <property type="protein sequence ID" value="OHT01730.1"/>
    <property type="molecule type" value="Genomic_DNA"/>
</dbReference>
<dbReference type="InterPro" id="IPR001394">
    <property type="entry name" value="Peptidase_C19_UCH"/>
</dbReference>
<evidence type="ECO:0000313" key="2">
    <source>
        <dbReference type="EMBL" id="OHT01730.1"/>
    </source>
</evidence>
<dbReference type="AlphaFoldDB" id="A0A1J4JSJ2"/>
<dbReference type="CDD" id="cd02257">
    <property type="entry name" value="Peptidase_C19"/>
    <property type="match status" value="1"/>
</dbReference>
<dbReference type="InterPro" id="IPR028889">
    <property type="entry name" value="USP"/>
</dbReference>
<gene>
    <name evidence="2" type="ORF">TRFO_31340</name>
</gene>
<dbReference type="GO" id="GO:0005829">
    <property type="term" value="C:cytosol"/>
    <property type="evidence" value="ECO:0007669"/>
    <property type="project" value="TreeGrafter"/>
</dbReference>
<protein>
    <recommendedName>
        <fullName evidence="1">USP domain-containing protein</fullName>
    </recommendedName>
</protein>
<organism evidence="2 3">
    <name type="scientific">Tritrichomonas foetus</name>
    <dbReference type="NCBI Taxonomy" id="1144522"/>
    <lineage>
        <taxon>Eukaryota</taxon>
        <taxon>Metamonada</taxon>
        <taxon>Parabasalia</taxon>
        <taxon>Tritrichomonadida</taxon>
        <taxon>Tritrichomonadidae</taxon>
        <taxon>Tritrichomonas</taxon>
    </lineage>
</organism>
<dbReference type="GO" id="GO:0005634">
    <property type="term" value="C:nucleus"/>
    <property type="evidence" value="ECO:0007669"/>
    <property type="project" value="TreeGrafter"/>
</dbReference>
<dbReference type="Gene3D" id="3.90.70.10">
    <property type="entry name" value="Cysteine proteinases"/>
    <property type="match status" value="1"/>
</dbReference>
<keyword evidence="3" id="KW-1185">Reference proteome</keyword>
<evidence type="ECO:0000259" key="1">
    <source>
        <dbReference type="PROSITE" id="PS50235"/>
    </source>
</evidence>
<dbReference type="PROSITE" id="PS50235">
    <property type="entry name" value="USP_3"/>
    <property type="match status" value="1"/>
</dbReference>
<dbReference type="VEuPathDB" id="TrichDB:TRFO_31340"/>
<comment type="caution">
    <text evidence="2">The sequence shown here is derived from an EMBL/GenBank/DDBJ whole genome shotgun (WGS) entry which is preliminary data.</text>
</comment>
<dbReference type="InterPro" id="IPR038765">
    <property type="entry name" value="Papain-like_cys_pep_sf"/>
</dbReference>
<evidence type="ECO:0000313" key="3">
    <source>
        <dbReference type="Proteomes" id="UP000179807"/>
    </source>
</evidence>
<dbReference type="Pfam" id="PF00443">
    <property type="entry name" value="UCH"/>
    <property type="match status" value="1"/>
</dbReference>
<dbReference type="SUPFAM" id="SSF54001">
    <property type="entry name" value="Cysteine proteinases"/>
    <property type="match status" value="1"/>
</dbReference>